<feature type="coiled-coil region" evidence="1">
    <location>
        <begin position="271"/>
        <end position="335"/>
    </location>
</feature>
<dbReference type="Gene3D" id="3.40.50.300">
    <property type="entry name" value="P-loop containing nucleotide triphosphate hydrolases"/>
    <property type="match status" value="1"/>
</dbReference>
<keyword evidence="3" id="KW-0812">Transmembrane</keyword>
<dbReference type="InterPro" id="IPR027417">
    <property type="entry name" value="P-loop_NTPase"/>
</dbReference>
<dbReference type="AlphaFoldDB" id="A0AA39CQG5"/>
<evidence type="ECO:0000256" key="1">
    <source>
        <dbReference type="SAM" id="Coils"/>
    </source>
</evidence>
<keyword evidence="3" id="KW-1133">Transmembrane helix</keyword>
<evidence type="ECO:0000256" key="2">
    <source>
        <dbReference type="SAM" id="MobiDB-lite"/>
    </source>
</evidence>
<protein>
    <recommendedName>
        <fullName evidence="6">G domain-containing protein</fullName>
    </recommendedName>
</protein>
<feature type="compositionally biased region" description="Polar residues" evidence="2">
    <location>
        <begin position="503"/>
        <end position="526"/>
    </location>
</feature>
<name>A0AA39CQG5_9EURO</name>
<keyword evidence="3" id="KW-0472">Membrane</keyword>
<reference evidence="4" key="1">
    <citation type="submission" date="2022-10" db="EMBL/GenBank/DDBJ databases">
        <title>Culturing micro-colonial fungi from biological soil crusts in the Mojave desert and describing Neophaeococcomyces mojavensis, and introducing the new genera and species Taxawa tesnikishii.</title>
        <authorList>
            <person name="Kurbessoian T."/>
            <person name="Stajich J.E."/>
        </authorList>
    </citation>
    <scope>NUCLEOTIDE SEQUENCE</scope>
    <source>
        <strain evidence="4">TK_41</strain>
    </source>
</reference>
<feature type="compositionally biased region" description="Acidic residues" evidence="2">
    <location>
        <begin position="348"/>
        <end position="376"/>
    </location>
</feature>
<dbReference type="Proteomes" id="UP001172673">
    <property type="component" value="Unassembled WGS sequence"/>
</dbReference>
<feature type="region of interest" description="Disordered" evidence="2">
    <location>
        <begin position="339"/>
        <end position="382"/>
    </location>
</feature>
<evidence type="ECO:0008006" key="6">
    <source>
        <dbReference type="Google" id="ProtNLM"/>
    </source>
</evidence>
<comment type="caution">
    <text evidence="4">The sequence shown here is derived from an EMBL/GenBank/DDBJ whole genome shotgun (WGS) entry which is preliminary data.</text>
</comment>
<feature type="transmembrane region" description="Helical" evidence="3">
    <location>
        <begin position="909"/>
        <end position="931"/>
    </location>
</feature>
<feature type="transmembrane region" description="Helical" evidence="3">
    <location>
        <begin position="937"/>
        <end position="957"/>
    </location>
</feature>
<dbReference type="CDD" id="cd00882">
    <property type="entry name" value="Ras_like_GTPase"/>
    <property type="match status" value="1"/>
</dbReference>
<accession>A0AA39CQG5</accession>
<evidence type="ECO:0000313" key="5">
    <source>
        <dbReference type="Proteomes" id="UP001172673"/>
    </source>
</evidence>
<proteinExistence type="predicted"/>
<gene>
    <name evidence="4" type="ORF">H2200_000577</name>
</gene>
<keyword evidence="5" id="KW-1185">Reference proteome</keyword>
<feature type="region of interest" description="Disordered" evidence="2">
    <location>
        <begin position="503"/>
        <end position="534"/>
    </location>
</feature>
<organism evidence="4 5">
    <name type="scientific">Cladophialophora chaetospira</name>
    <dbReference type="NCBI Taxonomy" id="386627"/>
    <lineage>
        <taxon>Eukaryota</taxon>
        <taxon>Fungi</taxon>
        <taxon>Dikarya</taxon>
        <taxon>Ascomycota</taxon>
        <taxon>Pezizomycotina</taxon>
        <taxon>Eurotiomycetes</taxon>
        <taxon>Chaetothyriomycetidae</taxon>
        <taxon>Chaetothyriales</taxon>
        <taxon>Herpotrichiellaceae</taxon>
        <taxon>Cladophialophora</taxon>
    </lineage>
</organism>
<evidence type="ECO:0000313" key="4">
    <source>
        <dbReference type="EMBL" id="KAJ9616857.1"/>
    </source>
</evidence>
<evidence type="ECO:0000256" key="3">
    <source>
        <dbReference type="SAM" id="Phobius"/>
    </source>
</evidence>
<dbReference type="EMBL" id="JAPDRK010000001">
    <property type="protein sequence ID" value="KAJ9616857.1"/>
    <property type="molecule type" value="Genomic_DNA"/>
</dbReference>
<keyword evidence="1" id="KW-0175">Coiled coil</keyword>
<sequence>MPKARSRSRPRPDDVVLAVMGPTGVGKSSFIKRVTGYDYIKVSHSLHTGMGDTVSLTGGLRLPESSSQEIPVDLSDRTSKVTPYHITLQSPGDFRHRAQTLKITILDCPGFDDPSTPDQTTITSILEFLDSSNYQGKKLHGIIYMLDICNIRLRGVDRRNIVMFQQLCGVDFYSNVVLCTTHWDQLQSSAEGIQREKELWSNPLFFGEFAAKGSKHRRLMIREDGENADDMRVVLDIARKHHPRMLRAQEEMEEGVPPSETRAVREENVWNLYLTQQREQLQERLRQAQDEMQQQLRQNEEMVRREFDNVEAAIFREHEDERMQLARKVKEMEFRRRQLPQRLKSEAEDAEDDASESSPNLEEEEEEEKEDDDDDAGSSVVTGSSATLVPEVLAAANEFISLLLGDQDLNSLLSEAFDHIDGKLLQEKIRRQLKSFASDLGQEAHDDIEKDAVRLVWTRARYVAYCIRQHYDTSISNGGSEYERLKVTISGRRTLLDDYLRGRTTQGMDSTQPKPDVDNGNTSDSGSEAEMDEPELDELGKVKVFIYESAAYHKFKQALKESVLPPKEPTQQASISVDVLSLRLLHKWRRVQSKAAEVICALRMLLRPSVPPEHRRITWICGCGDHRYADVREYRPNSASAIQTLLRRSAAAMNVHGESSGTPDMPRPPDQAYVPGTPAEAVRVSIGDIQSPGNVNSGGVGSAPLNATASSSAVGSSAISSDSDPVLLLLCITLNGSSMLEQLDITDLGNDQYLWERIRGRYLELRRKTLWHQKLSITSWLSTHRWSSWLLKIMDLTSAHSIQFVRFQLVPIAMDIRPWNFHSPSLPPETEVKVKKTYHYNPCPAEVDPTGLNSELLHCLWKPGPHLDRFWLDFFPKKLKEALWYASSKPEVNTGWGVRIVEGTNWASVTLLALVLFSFSAILGIICSVITHDIGAAFSISAFVAVLPTLGVTLLQLRPNE</sequence>
<dbReference type="SUPFAM" id="SSF52540">
    <property type="entry name" value="P-loop containing nucleoside triphosphate hydrolases"/>
    <property type="match status" value="2"/>
</dbReference>